<dbReference type="InterPro" id="IPR023827">
    <property type="entry name" value="Peptidase_S8_Asp-AS"/>
</dbReference>
<dbReference type="GO" id="GO:0004252">
    <property type="term" value="F:serine-type endopeptidase activity"/>
    <property type="evidence" value="ECO:0007669"/>
    <property type="project" value="UniProtKB-UniRule"/>
</dbReference>
<keyword evidence="4 5" id="KW-0720">Serine protease</keyword>
<dbReference type="PANTHER" id="PTHR43806:SF67">
    <property type="entry name" value="EGF-LIKE DOMAIN-CONTAINING PROTEIN"/>
    <property type="match status" value="1"/>
</dbReference>
<evidence type="ECO:0000313" key="9">
    <source>
        <dbReference type="EMBL" id="RGM39567.1"/>
    </source>
</evidence>
<evidence type="ECO:0000313" key="11">
    <source>
        <dbReference type="Proteomes" id="UP000260862"/>
    </source>
</evidence>
<dbReference type="InterPro" id="IPR023828">
    <property type="entry name" value="Peptidase_S8_Ser-AS"/>
</dbReference>
<dbReference type="InterPro" id="IPR015500">
    <property type="entry name" value="Peptidase_S8_subtilisin-rel"/>
</dbReference>
<sequence length="463" mass="50858">MWMKVNRIGLALLFLLCGSSVSAESLYKYRVQLTDKSKSVHSLEHPETFLSERALARRASQGVAVDSTDLPVCRAYIERLESQGGKYISSSKWNNTVLMQVPDEAIALRFLDNSFVRSIKKVWVSPDSIMPRNKDRKEQVKNQWKKQDDYYGMGAEQIKIHHGDSLHLAGFKGKGIQIAVIDAGFYNVDAMKIFKNTTILGTHDFVNPSSDIYGEHNHGMKVLSCMAVNTPHVMVGTAPEASYWLLRSEDNDTEQPVEEDNWAAAVEFADSVGVDIVNTSLGYYSFDDPIDNYTYRQLDGHTSLMAASASYAAKKGLLVVCSAGNSGMDEWKKITPPADAEDILTIGAIDNMGVNAAFSSIGNTADGRIKPDVMAMGVHSAVVGVDGGTAFANGTSFASPIFCGLVACLWQACPWLTVRQLIQVVHEASDRNAYPDNIYGYGVTDMWKAYQLAMKLKADTDGK</sequence>
<dbReference type="PROSITE" id="PS00138">
    <property type="entry name" value="SUBTILASE_SER"/>
    <property type="match status" value="1"/>
</dbReference>
<name>A0A3E4WBK8_9BACT</name>
<protein>
    <submittedName>
        <fullName evidence="9">Serine protease</fullName>
    </submittedName>
</protein>
<dbReference type="PRINTS" id="PR00723">
    <property type="entry name" value="SUBTILISIN"/>
</dbReference>
<dbReference type="PROSITE" id="PS51892">
    <property type="entry name" value="SUBTILASE"/>
    <property type="match status" value="1"/>
</dbReference>
<evidence type="ECO:0000256" key="6">
    <source>
        <dbReference type="RuleBase" id="RU003355"/>
    </source>
</evidence>
<evidence type="ECO:0000256" key="5">
    <source>
        <dbReference type="PROSITE-ProRule" id="PRU01240"/>
    </source>
</evidence>
<evidence type="ECO:0000259" key="7">
    <source>
        <dbReference type="Pfam" id="PF00082"/>
    </source>
</evidence>
<dbReference type="RefSeq" id="WP_117670849.1">
    <property type="nucleotide sequence ID" value="NZ_CABOGR010000004.1"/>
</dbReference>
<keyword evidence="11" id="KW-1185">Reference proteome</keyword>
<dbReference type="AlphaFoldDB" id="A0A3E4WBK8"/>
<dbReference type="PIRSF" id="PIRSF037903">
    <property type="entry name" value="Subtilisin_rel_GFO_2223"/>
    <property type="match status" value="1"/>
</dbReference>
<proteinExistence type="inferred from homology"/>
<gene>
    <name evidence="9" type="ORF">DXC17_08650</name>
    <name evidence="8" type="ORF">DXD04_03275</name>
</gene>
<dbReference type="Pfam" id="PF00082">
    <property type="entry name" value="Peptidase_S8"/>
    <property type="match status" value="1"/>
</dbReference>
<accession>A0A3E4WBK8</accession>
<dbReference type="InterPro" id="IPR050131">
    <property type="entry name" value="Peptidase_S8_subtilisin-like"/>
</dbReference>
<dbReference type="PROSITE" id="PS00136">
    <property type="entry name" value="SUBTILASE_ASP"/>
    <property type="match status" value="1"/>
</dbReference>
<keyword evidence="2 5" id="KW-0645">Protease</keyword>
<reference evidence="10 11" key="1">
    <citation type="submission" date="2018-08" db="EMBL/GenBank/DDBJ databases">
        <title>A genome reference for cultivated species of the human gut microbiota.</title>
        <authorList>
            <person name="Zou Y."/>
            <person name="Xue W."/>
            <person name="Luo G."/>
        </authorList>
    </citation>
    <scope>NUCLEOTIDE SEQUENCE [LARGE SCALE GENOMIC DNA]</scope>
    <source>
        <strain evidence="9 10">OM08-14</strain>
        <strain evidence="8 11">TF10-3AC</strain>
    </source>
</reference>
<dbReference type="InterPro" id="IPR000209">
    <property type="entry name" value="Peptidase_S8/S53_dom"/>
</dbReference>
<dbReference type="CDD" id="cd07493">
    <property type="entry name" value="Peptidases_S8_9"/>
    <property type="match status" value="1"/>
</dbReference>
<evidence type="ECO:0000256" key="3">
    <source>
        <dbReference type="ARBA" id="ARBA00022801"/>
    </source>
</evidence>
<dbReference type="EMBL" id="QSQT01000004">
    <property type="protein sequence ID" value="RGK57524.1"/>
    <property type="molecule type" value="Genomic_DNA"/>
</dbReference>
<comment type="similarity">
    <text evidence="1 5 6">Belongs to the peptidase S8 family.</text>
</comment>
<dbReference type="InterPro" id="IPR017317">
    <property type="entry name" value="Pept_S8_subtilisin_bacteroid-2"/>
</dbReference>
<evidence type="ECO:0000256" key="4">
    <source>
        <dbReference type="ARBA" id="ARBA00022825"/>
    </source>
</evidence>
<keyword evidence="3 5" id="KW-0378">Hydrolase</keyword>
<evidence type="ECO:0000256" key="2">
    <source>
        <dbReference type="ARBA" id="ARBA00022670"/>
    </source>
</evidence>
<organism evidence="9 10">
    <name type="scientific">Phocaeicola plebeius</name>
    <dbReference type="NCBI Taxonomy" id="310297"/>
    <lineage>
        <taxon>Bacteria</taxon>
        <taxon>Pseudomonadati</taxon>
        <taxon>Bacteroidota</taxon>
        <taxon>Bacteroidia</taxon>
        <taxon>Bacteroidales</taxon>
        <taxon>Bacteroidaceae</taxon>
        <taxon>Phocaeicola</taxon>
    </lineage>
</organism>
<evidence type="ECO:0000313" key="10">
    <source>
        <dbReference type="Proteomes" id="UP000260780"/>
    </source>
</evidence>
<dbReference type="PANTHER" id="PTHR43806">
    <property type="entry name" value="PEPTIDASE S8"/>
    <property type="match status" value="1"/>
</dbReference>
<evidence type="ECO:0000256" key="1">
    <source>
        <dbReference type="ARBA" id="ARBA00011073"/>
    </source>
</evidence>
<feature type="domain" description="Peptidase S8/S53" evidence="7">
    <location>
        <begin position="173"/>
        <end position="442"/>
    </location>
</feature>
<feature type="active site" description="Charge relay system" evidence="5">
    <location>
        <position position="182"/>
    </location>
</feature>
<feature type="active site" description="Charge relay system" evidence="5">
    <location>
        <position position="218"/>
    </location>
</feature>
<dbReference type="Proteomes" id="UP000260780">
    <property type="component" value="Unassembled WGS sequence"/>
</dbReference>
<dbReference type="SUPFAM" id="SSF52743">
    <property type="entry name" value="Subtilisin-like"/>
    <property type="match status" value="1"/>
</dbReference>
<dbReference type="GO" id="GO:0006508">
    <property type="term" value="P:proteolysis"/>
    <property type="evidence" value="ECO:0007669"/>
    <property type="project" value="UniProtKB-KW"/>
</dbReference>
<evidence type="ECO:0000313" key="8">
    <source>
        <dbReference type="EMBL" id="RGK57524.1"/>
    </source>
</evidence>
<dbReference type="STRING" id="310297.BHV76_11925"/>
<dbReference type="InterPro" id="IPR036852">
    <property type="entry name" value="Peptidase_S8/S53_dom_sf"/>
</dbReference>
<comment type="caution">
    <text evidence="9">The sequence shown here is derived from an EMBL/GenBank/DDBJ whole genome shotgun (WGS) entry which is preliminary data.</text>
</comment>
<dbReference type="EMBL" id="QSTF01000019">
    <property type="protein sequence ID" value="RGM39567.1"/>
    <property type="molecule type" value="Genomic_DNA"/>
</dbReference>
<feature type="active site" description="Charge relay system" evidence="5">
    <location>
        <position position="396"/>
    </location>
</feature>
<dbReference type="Gene3D" id="3.40.50.200">
    <property type="entry name" value="Peptidase S8/S53 domain"/>
    <property type="match status" value="1"/>
</dbReference>
<dbReference type="Proteomes" id="UP000260862">
    <property type="component" value="Unassembled WGS sequence"/>
</dbReference>